<feature type="chain" id="PRO_5043943679" evidence="1">
    <location>
        <begin position="17"/>
        <end position="129"/>
    </location>
</feature>
<sequence>MYCWFIVFLAASSTKALDSVSTNQYGSMEKWEEMSFLVGIMTMRIKRVRFDSMKSFRNSRMGYGLPQKRFHETSFLKNMLETEPFSTKIRKFLFIFLNVLQVYCIPGRAFFLPEALDAVLTNQYRSMEK</sequence>
<keyword evidence="3" id="KW-1185">Reference proteome</keyword>
<dbReference type="Proteomes" id="UP001054837">
    <property type="component" value="Unassembled WGS sequence"/>
</dbReference>
<evidence type="ECO:0000256" key="1">
    <source>
        <dbReference type="SAM" id="SignalP"/>
    </source>
</evidence>
<organism evidence="2 3">
    <name type="scientific">Caerostris darwini</name>
    <dbReference type="NCBI Taxonomy" id="1538125"/>
    <lineage>
        <taxon>Eukaryota</taxon>
        <taxon>Metazoa</taxon>
        <taxon>Ecdysozoa</taxon>
        <taxon>Arthropoda</taxon>
        <taxon>Chelicerata</taxon>
        <taxon>Arachnida</taxon>
        <taxon>Araneae</taxon>
        <taxon>Araneomorphae</taxon>
        <taxon>Entelegynae</taxon>
        <taxon>Araneoidea</taxon>
        <taxon>Araneidae</taxon>
        <taxon>Caerostris</taxon>
    </lineage>
</organism>
<dbReference type="AlphaFoldDB" id="A0AAV4MZC0"/>
<proteinExistence type="predicted"/>
<evidence type="ECO:0000313" key="2">
    <source>
        <dbReference type="EMBL" id="GIX77887.1"/>
    </source>
</evidence>
<gene>
    <name evidence="2" type="ORF">CDAR_221851</name>
</gene>
<name>A0AAV4MZC0_9ARAC</name>
<reference evidence="2 3" key="1">
    <citation type="submission" date="2021-06" db="EMBL/GenBank/DDBJ databases">
        <title>Caerostris darwini draft genome.</title>
        <authorList>
            <person name="Kono N."/>
            <person name="Arakawa K."/>
        </authorList>
    </citation>
    <scope>NUCLEOTIDE SEQUENCE [LARGE SCALE GENOMIC DNA]</scope>
</reference>
<accession>A0AAV4MZC0</accession>
<dbReference type="EMBL" id="BPLQ01001057">
    <property type="protein sequence ID" value="GIX77887.1"/>
    <property type="molecule type" value="Genomic_DNA"/>
</dbReference>
<keyword evidence="1" id="KW-0732">Signal</keyword>
<comment type="caution">
    <text evidence="2">The sequence shown here is derived from an EMBL/GenBank/DDBJ whole genome shotgun (WGS) entry which is preliminary data.</text>
</comment>
<feature type="signal peptide" evidence="1">
    <location>
        <begin position="1"/>
        <end position="16"/>
    </location>
</feature>
<evidence type="ECO:0000313" key="3">
    <source>
        <dbReference type="Proteomes" id="UP001054837"/>
    </source>
</evidence>
<protein>
    <submittedName>
        <fullName evidence="2">Uncharacterized protein</fullName>
    </submittedName>
</protein>